<name>A0A5N5GE48_9ROSA</name>
<dbReference type="PANTHER" id="PTHR33472:SF28">
    <property type="entry name" value="BROMO AND FHA DOMAIN-CONTAINING PROTEIN DDB_G0267958"/>
    <property type="match status" value="1"/>
</dbReference>
<dbReference type="EMBL" id="SMOL01000553">
    <property type="protein sequence ID" value="KAB2608994.1"/>
    <property type="molecule type" value="Genomic_DNA"/>
</dbReference>
<evidence type="ECO:0000313" key="2">
    <source>
        <dbReference type="EMBL" id="KAB2608994.1"/>
    </source>
</evidence>
<sequence>MAKPRLQIKLTNPATMTNESIKPSSHSSADHGGSRHNKQLDKEIRDMVSAITNRVTDIQKSGSIHHEDEDEDGVRIITLAGSNTGATLRGELDHENVNKLAGLHGGGPALGEADGLSTYVNSNFQAVNNSLMMGGSYTTNDPGVCMDITDVVELHGGHHGKPEKRGWKGKNKEKEKERESLHSDQHHDTD</sequence>
<keyword evidence="3" id="KW-1185">Reference proteome</keyword>
<feature type="region of interest" description="Disordered" evidence="1">
    <location>
        <begin position="1"/>
        <end position="40"/>
    </location>
</feature>
<evidence type="ECO:0000313" key="3">
    <source>
        <dbReference type="Proteomes" id="UP000327157"/>
    </source>
</evidence>
<feature type="compositionally biased region" description="Polar residues" evidence="1">
    <location>
        <begin position="9"/>
        <end position="27"/>
    </location>
</feature>
<protein>
    <submittedName>
        <fullName evidence="2">Uncharacterized protein</fullName>
    </submittedName>
</protein>
<proteinExistence type="predicted"/>
<comment type="caution">
    <text evidence="2">The sequence shown here is derived from an EMBL/GenBank/DDBJ whole genome shotgun (WGS) entry which is preliminary data.</text>
</comment>
<evidence type="ECO:0000256" key="1">
    <source>
        <dbReference type="SAM" id="MobiDB-lite"/>
    </source>
</evidence>
<dbReference type="OrthoDB" id="774437at2759"/>
<feature type="compositionally biased region" description="Basic and acidic residues" evidence="1">
    <location>
        <begin position="163"/>
        <end position="190"/>
    </location>
</feature>
<dbReference type="PANTHER" id="PTHR33472">
    <property type="entry name" value="OS01G0106600 PROTEIN"/>
    <property type="match status" value="1"/>
</dbReference>
<feature type="region of interest" description="Disordered" evidence="1">
    <location>
        <begin position="155"/>
        <end position="190"/>
    </location>
</feature>
<reference evidence="2 3" key="3">
    <citation type="submission" date="2019-11" db="EMBL/GenBank/DDBJ databases">
        <title>A de novo genome assembly of a pear dwarfing rootstock.</title>
        <authorList>
            <person name="Wang F."/>
            <person name="Wang J."/>
            <person name="Li S."/>
            <person name="Zhang Y."/>
            <person name="Fang M."/>
            <person name="Ma L."/>
            <person name="Zhao Y."/>
            <person name="Jiang S."/>
        </authorList>
    </citation>
    <scope>NUCLEOTIDE SEQUENCE [LARGE SCALE GENOMIC DNA]</scope>
    <source>
        <strain evidence="2">S2</strain>
        <tissue evidence="2">Leaf</tissue>
    </source>
</reference>
<dbReference type="AlphaFoldDB" id="A0A5N5GE48"/>
<gene>
    <name evidence="2" type="ORF">D8674_012162</name>
</gene>
<reference evidence="3" key="2">
    <citation type="submission" date="2019-10" db="EMBL/GenBank/DDBJ databases">
        <title>A de novo genome assembly of a pear dwarfing rootstock.</title>
        <authorList>
            <person name="Wang F."/>
            <person name="Wang J."/>
            <person name="Li S."/>
            <person name="Zhang Y."/>
            <person name="Fang M."/>
            <person name="Ma L."/>
            <person name="Zhao Y."/>
            <person name="Jiang S."/>
        </authorList>
    </citation>
    <scope>NUCLEOTIDE SEQUENCE [LARGE SCALE GENOMIC DNA]</scope>
</reference>
<accession>A0A5N5GE48</accession>
<feature type="compositionally biased region" description="Basic and acidic residues" evidence="1">
    <location>
        <begin position="28"/>
        <end position="40"/>
    </location>
</feature>
<dbReference type="Proteomes" id="UP000327157">
    <property type="component" value="Chromosome 14"/>
</dbReference>
<organism evidence="2 3">
    <name type="scientific">Pyrus ussuriensis x Pyrus communis</name>
    <dbReference type="NCBI Taxonomy" id="2448454"/>
    <lineage>
        <taxon>Eukaryota</taxon>
        <taxon>Viridiplantae</taxon>
        <taxon>Streptophyta</taxon>
        <taxon>Embryophyta</taxon>
        <taxon>Tracheophyta</taxon>
        <taxon>Spermatophyta</taxon>
        <taxon>Magnoliopsida</taxon>
        <taxon>eudicotyledons</taxon>
        <taxon>Gunneridae</taxon>
        <taxon>Pentapetalae</taxon>
        <taxon>rosids</taxon>
        <taxon>fabids</taxon>
        <taxon>Rosales</taxon>
        <taxon>Rosaceae</taxon>
        <taxon>Amygdaloideae</taxon>
        <taxon>Maleae</taxon>
        <taxon>Pyrus</taxon>
    </lineage>
</organism>
<reference evidence="2 3" key="1">
    <citation type="submission" date="2019-09" db="EMBL/GenBank/DDBJ databases">
        <authorList>
            <person name="Ou C."/>
        </authorList>
    </citation>
    <scope>NUCLEOTIDE SEQUENCE [LARGE SCALE GENOMIC DNA]</scope>
    <source>
        <strain evidence="2">S2</strain>
        <tissue evidence="2">Leaf</tissue>
    </source>
</reference>